<protein>
    <submittedName>
        <fullName evidence="1">Uncharacterized protein</fullName>
    </submittedName>
</protein>
<organism evidence="1">
    <name type="scientific">uncultured Gemmatimonadota bacterium</name>
    <dbReference type="NCBI Taxonomy" id="203437"/>
    <lineage>
        <taxon>Bacteria</taxon>
        <taxon>Pseudomonadati</taxon>
        <taxon>Gemmatimonadota</taxon>
        <taxon>environmental samples</taxon>
    </lineage>
</organism>
<proteinExistence type="predicted"/>
<reference evidence="1" key="1">
    <citation type="submission" date="2020-02" db="EMBL/GenBank/DDBJ databases">
        <authorList>
            <person name="Meier V. D."/>
        </authorList>
    </citation>
    <scope>NUCLEOTIDE SEQUENCE</scope>
    <source>
        <strain evidence="1">AVDCRST_MAG68</strain>
    </source>
</reference>
<dbReference type="EMBL" id="CADCTW010000103">
    <property type="protein sequence ID" value="CAA9325980.1"/>
    <property type="molecule type" value="Genomic_DNA"/>
</dbReference>
<dbReference type="AlphaFoldDB" id="A0A6J4L924"/>
<accession>A0A6J4L924</accession>
<name>A0A6J4L924_9BACT</name>
<sequence length="120" mass="13791">MFKVVAFEDYLEREKGKPCLFALVRERGFLRRWEVLLAASWAEGNPDAVRREVMRELVSWLAYDERLDFGGVRVLPPCDPFVCSLLERVKGHELLHELRATVIGGVEIERAFIINSCRAG</sequence>
<gene>
    <name evidence="1" type="ORF">AVDCRST_MAG68-2160</name>
</gene>
<evidence type="ECO:0000313" key="1">
    <source>
        <dbReference type="EMBL" id="CAA9325980.1"/>
    </source>
</evidence>